<comment type="subcellular location">
    <subcellularLocation>
        <location evidence="1">Cell envelope</location>
    </subcellularLocation>
</comment>
<gene>
    <name evidence="3" type="ORF">CRENPOLYSF2_3180003</name>
</gene>
<dbReference type="PANTHER" id="PTHR32347">
    <property type="entry name" value="EFFLUX SYSTEM COMPONENT YKNX-RELATED"/>
    <property type="match status" value="1"/>
</dbReference>
<dbReference type="EMBL" id="FUKJ01000244">
    <property type="protein sequence ID" value="SJM93246.1"/>
    <property type="molecule type" value="Genomic_DNA"/>
</dbReference>
<evidence type="ECO:0000313" key="4">
    <source>
        <dbReference type="Proteomes" id="UP000195442"/>
    </source>
</evidence>
<dbReference type="AlphaFoldDB" id="A0A1R4HAQ2"/>
<dbReference type="PANTHER" id="PTHR32347:SF23">
    <property type="entry name" value="BLL5650 PROTEIN"/>
    <property type="match status" value="1"/>
</dbReference>
<dbReference type="RefSeq" id="WP_087147310.1">
    <property type="nucleotide sequence ID" value="NZ_FUKJ01000244.1"/>
</dbReference>
<keyword evidence="2" id="KW-0175">Coiled coil</keyword>
<dbReference type="OrthoDB" id="9763546at2"/>
<evidence type="ECO:0000313" key="3">
    <source>
        <dbReference type="EMBL" id="SJM93246.1"/>
    </source>
</evidence>
<sequence length="444" mass="50156">MSDRLNHQLLRLTLLLQLERRARQAPSDELPFVIVNETAELLPYRQAVLWQKAPAKLQAASGIAKPEKNSPYALWLKPVLQYVTRDPRAASVMAFSAEDVPEELAKDWYEWLPDHALWIPLLTPATSKYGLVLFRDNAWTEAEIQLVGYLAETYGHALALAEAGPAQRSWLDRLRGRNIQFLLAAILLAAACYPVRQAVLAEAEVIPIKPNLVRAPLEGVVETFYVQPNEDVKVGQKLFSLDMTQLRSRLEVAQETRDIAKTEYLQTTQQAMLDPTVKSKLAGLKSKWDQQVAEVDYVRTLLKRSVVTATRAGVTVFDDPNDWLGKPVTQGEKILAVADPNVVELEVRLPMDDLIALESGAEVLFFSNINPHKPLQASLNYFSYRATPTPADIMAYRLKATFTGNEILPRLGYRGSAKLYGSRKPFILWLFRKPIQTVRLWLTW</sequence>
<organism evidence="3 4">
    <name type="scientific">Crenothrix polyspora</name>
    <dbReference type="NCBI Taxonomy" id="360316"/>
    <lineage>
        <taxon>Bacteria</taxon>
        <taxon>Pseudomonadati</taxon>
        <taxon>Pseudomonadota</taxon>
        <taxon>Gammaproteobacteria</taxon>
        <taxon>Methylococcales</taxon>
        <taxon>Crenotrichaceae</taxon>
        <taxon>Crenothrix</taxon>
    </lineage>
</organism>
<keyword evidence="4" id="KW-1185">Reference proteome</keyword>
<accession>A0A1R4HAQ2</accession>
<evidence type="ECO:0000256" key="1">
    <source>
        <dbReference type="ARBA" id="ARBA00004196"/>
    </source>
</evidence>
<name>A0A1R4HAQ2_9GAMM</name>
<protein>
    <submittedName>
        <fullName evidence="3">Uncharacterized protein</fullName>
    </submittedName>
</protein>
<dbReference type="InterPro" id="IPR050465">
    <property type="entry name" value="UPF0194_transport"/>
</dbReference>
<evidence type="ECO:0000256" key="2">
    <source>
        <dbReference type="ARBA" id="ARBA00023054"/>
    </source>
</evidence>
<dbReference type="GO" id="GO:0030313">
    <property type="term" value="C:cell envelope"/>
    <property type="evidence" value="ECO:0007669"/>
    <property type="project" value="UniProtKB-SubCell"/>
</dbReference>
<reference evidence="4" key="1">
    <citation type="submission" date="2017-02" db="EMBL/GenBank/DDBJ databases">
        <authorList>
            <person name="Daims H."/>
        </authorList>
    </citation>
    <scope>NUCLEOTIDE SEQUENCE [LARGE SCALE GENOMIC DNA]</scope>
</reference>
<dbReference type="SUPFAM" id="SSF111369">
    <property type="entry name" value="HlyD-like secretion proteins"/>
    <property type="match status" value="1"/>
</dbReference>
<proteinExistence type="predicted"/>
<dbReference type="Proteomes" id="UP000195442">
    <property type="component" value="Unassembled WGS sequence"/>
</dbReference>
<dbReference type="Gene3D" id="2.40.50.100">
    <property type="match status" value="1"/>
</dbReference>